<dbReference type="InterPro" id="IPR016181">
    <property type="entry name" value="Acyl_CoA_acyltransferase"/>
</dbReference>
<dbReference type="InterPro" id="IPR045057">
    <property type="entry name" value="Gcn5-rel_NAT"/>
</dbReference>
<reference evidence="2 3" key="1">
    <citation type="submission" date="2016-10" db="EMBL/GenBank/DDBJ databases">
        <authorList>
            <person name="de Groot N.N."/>
        </authorList>
    </citation>
    <scope>NUCLEOTIDE SEQUENCE [LARGE SCALE GENOMIC DNA]</scope>
    <source>
        <strain evidence="2 3">CGMCC 4.3491</strain>
    </source>
</reference>
<dbReference type="AlphaFoldDB" id="A0A1H3JIQ3"/>
<dbReference type="PANTHER" id="PTHR31435">
    <property type="entry name" value="PROTEIN NATD1"/>
    <property type="match status" value="1"/>
</dbReference>
<protein>
    <recommendedName>
        <fullName evidence="1">N-acetyltransferase domain-containing protein</fullName>
    </recommendedName>
</protein>
<organism evidence="2 3">
    <name type="scientific">Herbiconiux ginsengi</name>
    <dbReference type="NCBI Taxonomy" id="381665"/>
    <lineage>
        <taxon>Bacteria</taxon>
        <taxon>Bacillati</taxon>
        <taxon>Actinomycetota</taxon>
        <taxon>Actinomycetes</taxon>
        <taxon>Micrococcales</taxon>
        <taxon>Microbacteriaceae</taxon>
        <taxon>Herbiconiux</taxon>
    </lineage>
</organism>
<dbReference type="SUPFAM" id="SSF55729">
    <property type="entry name" value="Acyl-CoA N-acyltransferases (Nat)"/>
    <property type="match status" value="1"/>
</dbReference>
<evidence type="ECO:0000313" key="3">
    <source>
        <dbReference type="Proteomes" id="UP000198891"/>
    </source>
</evidence>
<dbReference type="EMBL" id="FNPZ01000001">
    <property type="protein sequence ID" value="SDY39796.1"/>
    <property type="molecule type" value="Genomic_DNA"/>
</dbReference>
<dbReference type="OrthoDB" id="5405911at2"/>
<dbReference type="STRING" id="381665.SAMN05216554_0195"/>
<accession>A0A1H3JIQ3</accession>
<dbReference type="PROSITE" id="PS51729">
    <property type="entry name" value="GNAT_YJDJ"/>
    <property type="match status" value="1"/>
</dbReference>
<proteinExistence type="predicted"/>
<name>A0A1H3JIQ3_9MICO</name>
<gene>
    <name evidence="2" type="ORF">SAMN05216554_0195</name>
</gene>
<evidence type="ECO:0000259" key="1">
    <source>
        <dbReference type="PROSITE" id="PS51729"/>
    </source>
</evidence>
<keyword evidence="3" id="KW-1185">Reference proteome</keyword>
<dbReference type="RefSeq" id="WP_092547596.1">
    <property type="nucleotide sequence ID" value="NZ_FNPZ01000001.1"/>
</dbReference>
<evidence type="ECO:0000313" key="2">
    <source>
        <dbReference type="EMBL" id="SDY39796.1"/>
    </source>
</evidence>
<feature type="domain" description="N-acetyltransferase" evidence="1">
    <location>
        <begin position="6"/>
        <end position="93"/>
    </location>
</feature>
<dbReference type="PANTHER" id="PTHR31435:SF9">
    <property type="entry name" value="PROTEIN NATD1"/>
    <property type="match status" value="1"/>
</dbReference>
<dbReference type="Pfam" id="PF14542">
    <property type="entry name" value="Acetyltransf_CG"/>
    <property type="match status" value="1"/>
</dbReference>
<dbReference type="Proteomes" id="UP000198891">
    <property type="component" value="Unassembled WGS sequence"/>
</dbReference>
<sequence length="94" mass="10695">MAREFSHDADQHRYTLRVDGAMASAVDYVVNDNTISFTHTFTDPKKRGQGLAGEIVSYAVDDVEATTPYRVVPMCWYVGQWFDRHPERAGLLSR</sequence>
<dbReference type="Gene3D" id="3.40.630.30">
    <property type="match status" value="1"/>
</dbReference>
<dbReference type="InterPro" id="IPR031165">
    <property type="entry name" value="GNAT_YJDJ"/>
</dbReference>